<accession>X0VWQ8</accession>
<dbReference type="EMBL" id="BARS01032503">
    <property type="protein sequence ID" value="GAG15537.1"/>
    <property type="molecule type" value="Genomic_DNA"/>
</dbReference>
<evidence type="ECO:0000313" key="1">
    <source>
        <dbReference type="EMBL" id="GAG15537.1"/>
    </source>
</evidence>
<sequence length="64" mass="7129">DAKFHNSPLWLGRIWRVDGNLVALSGAVNSHIGESQLQRIDDGRELSSWDALEGIFNPLVTVKE</sequence>
<gene>
    <name evidence="1" type="ORF">S01H1_50446</name>
</gene>
<name>X0VWQ8_9ZZZZ</name>
<comment type="caution">
    <text evidence="1">The sequence shown here is derived from an EMBL/GenBank/DDBJ whole genome shotgun (WGS) entry which is preliminary data.</text>
</comment>
<feature type="non-terminal residue" evidence="1">
    <location>
        <position position="1"/>
    </location>
</feature>
<dbReference type="AlphaFoldDB" id="X0VWQ8"/>
<reference evidence="1" key="1">
    <citation type="journal article" date="2014" name="Front. Microbiol.">
        <title>High frequency of phylogenetically diverse reductive dehalogenase-homologous genes in deep subseafloor sedimentary metagenomes.</title>
        <authorList>
            <person name="Kawai M."/>
            <person name="Futagami T."/>
            <person name="Toyoda A."/>
            <person name="Takaki Y."/>
            <person name="Nishi S."/>
            <person name="Hori S."/>
            <person name="Arai W."/>
            <person name="Tsubouchi T."/>
            <person name="Morono Y."/>
            <person name="Uchiyama I."/>
            <person name="Ito T."/>
            <person name="Fujiyama A."/>
            <person name="Inagaki F."/>
            <person name="Takami H."/>
        </authorList>
    </citation>
    <scope>NUCLEOTIDE SEQUENCE</scope>
    <source>
        <strain evidence="1">Expedition CK06-06</strain>
    </source>
</reference>
<protein>
    <submittedName>
        <fullName evidence="1">Uncharacterized protein</fullName>
    </submittedName>
</protein>
<organism evidence="1">
    <name type="scientific">marine sediment metagenome</name>
    <dbReference type="NCBI Taxonomy" id="412755"/>
    <lineage>
        <taxon>unclassified sequences</taxon>
        <taxon>metagenomes</taxon>
        <taxon>ecological metagenomes</taxon>
    </lineage>
</organism>
<proteinExistence type="predicted"/>